<protein>
    <submittedName>
        <fullName evidence="1">Uncharacterized protein</fullName>
    </submittedName>
</protein>
<dbReference type="EMBL" id="JAPFFF010000003">
    <property type="protein sequence ID" value="KAK8893610.1"/>
    <property type="molecule type" value="Genomic_DNA"/>
</dbReference>
<evidence type="ECO:0000313" key="2">
    <source>
        <dbReference type="Proteomes" id="UP001470230"/>
    </source>
</evidence>
<name>A0ABR2KR45_9EUKA</name>
<gene>
    <name evidence="1" type="ORF">M9Y10_022034</name>
</gene>
<comment type="caution">
    <text evidence="1">The sequence shown here is derived from an EMBL/GenBank/DDBJ whole genome shotgun (WGS) entry which is preliminary data.</text>
</comment>
<keyword evidence="2" id="KW-1185">Reference proteome</keyword>
<accession>A0ABR2KR45</accession>
<proteinExistence type="predicted"/>
<organism evidence="1 2">
    <name type="scientific">Tritrichomonas musculus</name>
    <dbReference type="NCBI Taxonomy" id="1915356"/>
    <lineage>
        <taxon>Eukaryota</taxon>
        <taxon>Metamonada</taxon>
        <taxon>Parabasalia</taxon>
        <taxon>Tritrichomonadida</taxon>
        <taxon>Tritrichomonadidae</taxon>
        <taxon>Tritrichomonas</taxon>
    </lineage>
</organism>
<sequence>MLPSQSIDSYDLINNHVITHSQNLRRKSSKFCGTSRSPYKNQSVTSIKNHLTDISSPNPQDYLECNPFEKKISLGLRWYREA</sequence>
<dbReference type="Proteomes" id="UP001470230">
    <property type="component" value="Unassembled WGS sequence"/>
</dbReference>
<reference evidence="1 2" key="1">
    <citation type="submission" date="2024-04" db="EMBL/GenBank/DDBJ databases">
        <title>Tritrichomonas musculus Genome.</title>
        <authorList>
            <person name="Alves-Ferreira E."/>
            <person name="Grigg M."/>
            <person name="Lorenzi H."/>
            <person name="Galac M."/>
        </authorList>
    </citation>
    <scope>NUCLEOTIDE SEQUENCE [LARGE SCALE GENOMIC DNA]</scope>
    <source>
        <strain evidence="1 2">EAF2021</strain>
    </source>
</reference>
<evidence type="ECO:0000313" key="1">
    <source>
        <dbReference type="EMBL" id="KAK8893610.1"/>
    </source>
</evidence>